<feature type="transmembrane region" description="Helical" evidence="1">
    <location>
        <begin position="12"/>
        <end position="29"/>
    </location>
</feature>
<protein>
    <submittedName>
        <fullName evidence="2">Uncharacterized protein</fullName>
    </submittedName>
</protein>
<keyword evidence="1" id="KW-0472">Membrane</keyword>
<gene>
    <name evidence="2" type="ORF">WUBG_16723</name>
</gene>
<reference evidence="3" key="1">
    <citation type="submission" date="2012-08" db="EMBL/GenBank/DDBJ databases">
        <title>The Genome Sequence of Wuchereria bancrofti.</title>
        <authorList>
            <person name="Nutman T.B."/>
            <person name="Fink D.L."/>
            <person name="Russ C."/>
            <person name="Young S."/>
            <person name="Zeng Q."/>
            <person name="Koehrsen M."/>
            <person name="Alvarado L."/>
            <person name="Berlin A."/>
            <person name="Chapman S.B."/>
            <person name="Chen Z."/>
            <person name="Freedman E."/>
            <person name="Gellesch M."/>
            <person name="Goldberg J."/>
            <person name="Griggs A."/>
            <person name="Gujja S."/>
            <person name="Heilman E.R."/>
            <person name="Heiman D."/>
            <person name="Hepburn T."/>
            <person name="Howarth C."/>
            <person name="Jen D."/>
            <person name="Larson L."/>
            <person name="Lewis B."/>
            <person name="Mehta T."/>
            <person name="Park D."/>
            <person name="Pearson M."/>
            <person name="Roberts A."/>
            <person name="Saif S."/>
            <person name="Shea T."/>
            <person name="Shenoy N."/>
            <person name="Sisk P."/>
            <person name="Stolte C."/>
            <person name="Sykes S."/>
            <person name="Walk T."/>
            <person name="White J."/>
            <person name="Yandava C."/>
            <person name="Haas B."/>
            <person name="Henn M.R."/>
            <person name="Nusbaum C."/>
            <person name="Birren B."/>
        </authorList>
    </citation>
    <scope>NUCLEOTIDE SEQUENCE [LARGE SCALE GENOMIC DNA]</scope>
    <source>
        <strain evidence="3">NA</strain>
    </source>
</reference>
<feature type="transmembrane region" description="Helical" evidence="1">
    <location>
        <begin position="41"/>
        <end position="63"/>
    </location>
</feature>
<dbReference type="EMBL" id="ADBV01016335">
    <property type="protein sequence ID" value="EJW72368.1"/>
    <property type="molecule type" value="Genomic_DNA"/>
</dbReference>
<name>J9DRU6_WUCBA</name>
<dbReference type="Proteomes" id="UP000004810">
    <property type="component" value="Unassembled WGS sequence"/>
</dbReference>
<accession>J9DRU6</accession>
<keyword evidence="1" id="KW-0812">Transmembrane</keyword>
<feature type="non-terminal residue" evidence="2">
    <location>
        <position position="89"/>
    </location>
</feature>
<comment type="caution">
    <text evidence="2">The sequence shown here is derived from an EMBL/GenBank/DDBJ whole genome shotgun (WGS) entry which is preliminary data.</text>
</comment>
<feature type="non-terminal residue" evidence="2">
    <location>
        <position position="1"/>
    </location>
</feature>
<evidence type="ECO:0000313" key="3">
    <source>
        <dbReference type="Proteomes" id="UP000004810"/>
    </source>
</evidence>
<proteinExistence type="predicted"/>
<sequence length="89" mass="10396">SFKNQNIVRRHTLVIIIIVIIAQQLVVFSDYNCPSQNWVGHLAVLEYFIILKLICWPILFALFSKTAKAVDNEADKIWKYQLYSLVEDL</sequence>
<keyword evidence="1" id="KW-1133">Transmembrane helix</keyword>
<organism evidence="2 3">
    <name type="scientific">Wuchereria bancrofti</name>
    <dbReference type="NCBI Taxonomy" id="6293"/>
    <lineage>
        <taxon>Eukaryota</taxon>
        <taxon>Metazoa</taxon>
        <taxon>Ecdysozoa</taxon>
        <taxon>Nematoda</taxon>
        <taxon>Chromadorea</taxon>
        <taxon>Rhabditida</taxon>
        <taxon>Spirurina</taxon>
        <taxon>Spiruromorpha</taxon>
        <taxon>Filarioidea</taxon>
        <taxon>Onchocercidae</taxon>
        <taxon>Wuchereria</taxon>
    </lineage>
</organism>
<evidence type="ECO:0000256" key="1">
    <source>
        <dbReference type="SAM" id="Phobius"/>
    </source>
</evidence>
<dbReference type="AlphaFoldDB" id="J9DRU6"/>
<evidence type="ECO:0000313" key="2">
    <source>
        <dbReference type="EMBL" id="EJW72368.1"/>
    </source>
</evidence>